<keyword evidence="2" id="KW-1185">Reference proteome</keyword>
<proteinExistence type="predicted"/>
<evidence type="ECO:0000313" key="1">
    <source>
        <dbReference type="EMBL" id="GHB81600.1"/>
    </source>
</evidence>
<sequence length="114" mass="12508">MPESVRCCRWAPRKGCRGHEARSFGFPVQAQREGHLGFWKVGGVDQFEELLLQGADGRLEEFSGAIDDITQVAGTFTELSVILIMRDDFRPQLTALAPTLLEAATPACSTCPAR</sequence>
<dbReference type="Proteomes" id="UP000642673">
    <property type="component" value="Unassembled WGS sequence"/>
</dbReference>
<protein>
    <submittedName>
        <fullName evidence="1">Uncharacterized protein</fullName>
    </submittedName>
</protein>
<comment type="caution">
    <text evidence="1">The sequence shown here is derived from an EMBL/GenBank/DDBJ whole genome shotgun (WGS) entry which is preliminary data.</text>
</comment>
<organism evidence="1 2">
    <name type="scientific">Streptomyces cirratus</name>
    <dbReference type="NCBI Taxonomy" id="68187"/>
    <lineage>
        <taxon>Bacteria</taxon>
        <taxon>Bacillati</taxon>
        <taxon>Actinomycetota</taxon>
        <taxon>Actinomycetes</taxon>
        <taxon>Kitasatosporales</taxon>
        <taxon>Streptomycetaceae</taxon>
        <taxon>Streptomyces</taxon>
    </lineage>
</organism>
<accession>A0ABQ3F1B5</accession>
<gene>
    <name evidence="1" type="ORF">GCM10010347_60510</name>
</gene>
<evidence type="ECO:0000313" key="2">
    <source>
        <dbReference type="Proteomes" id="UP000642673"/>
    </source>
</evidence>
<dbReference type="EMBL" id="BMVP01000020">
    <property type="protein sequence ID" value="GHB81600.1"/>
    <property type="molecule type" value="Genomic_DNA"/>
</dbReference>
<name>A0ABQ3F1B5_9ACTN</name>
<reference evidence="2" key="1">
    <citation type="journal article" date="2019" name="Int. J. Syst. Evol. Microbiol.">
        <title>The Global Catalogue of Microorganisms (GCM) 10K type strain sequencing project: providing services to taxonomists for standard genome sequencing and annotation.</title>
        <authorList>
            <consortium name="The Broad Institute Genomics Platform"/>
            <consortium name="The Broad Institute Genome Sequencing Center for Infectious Disease"/>
            <person name="Wu L."/>
            <person name="Ma J."/>
        </authorList>
    </citation>
    <scope>NUCLEOTIDE SEQUENCE [LARGE SCALE GENOMIC DNA]</scope>
    <source>
        <strain evidence="2">JCM 4738</strain>
    </source>
</reference>